<feature type="region of interest" description="Disordered" evidence="1">
    <location>
        <begin position="749"/>
        <end position="771"/>
    </location>
</feature>
<organism evidence="4 5">
    <name type="scientific">Frankliniella fusca</name>
    <dbReference type="NCBI Taxonomy" id="407009"/>
    <lineage>
        <taxon>Eukaryota</taxon>
        <taxon>Metazoa</taxon>
        <taxon>Ecdysozoa</taxon>
        <taxon>Arthropoda</taxon>
        <taxon>Hexapoda</taxon>
        <taxon>Insecta</taxon>
        <taxon>Pterygota</taxon>
        <taxon>Neoptera</taxon>
        <taxon>Paraneoptera</taxon>
        <taxon>Thysanoptera</taxon>
        <taxon>Terebrantia</taxon>
        <taxon>Thripoidea</taxon>
        <taxon>Thripidae</taxon>
        <taxon>Frankliniella</taxon>
    </lineage>
</organism>
<evidence type="ECO:0000313" key="4">
    <source>
        <dbReference type="EMBL" id="KAK3927634.1"/>
    </source>
</evidence>
<dbReference type="SUPFAM" id="SSF140996">
    <property type="entry name" value="Hermes dimerisation domain"/>
    <property type="match status" value="1"/>
</dbReference>
<gene>
    <name evidence="4" type="ORF">KUF71_015919</name>
</gene>
<evidence type="ECO:0000259" key="3">
    <source>
        <dbReference type="Pfam" id="PF10683"/>
    </source>
</evidence>
<dbReference type="InterPro" id="IPR012337">
    <property type="entry name" value="RNaseH-like_sf"/>
</dbReference>
<evidence type="ECO:0000313" key="5">
    <source>
        <dbReference type="Proteomes" id="UP001219518"/>
    </source>
</evidence>
<evidence type="ECO:0000259" key="2">
    <source>
        <dbReference type="Pfam" id="PF05699"/>
    </source>
</evidence>
<dbReference type="GO" id="GO:0006357">
    <property type="term" value="P:regulation of transcription by RNA polymerase II"/>
    <property type="evidence" value="ECO:0007669"/>
    <property type="project" value="TreeGrafter"/>
</dbReference>
<evidence type="ECO:0000256" key="1">
    <source>
        <dbReference type="SAM" id="MobiDB-lite"/>
    </source>
</evidence>
<accession>A0AAE1LQY1</accession>
<dbReference type="Proteomes" id="UP001219518">
    <property type="component" value="Unassembled WGS sequence"/>
</dbReference>
<feature type="domain" description="HAT C-terminal dimerisation" evidence="2">
    <location>
        <begin position="674"/>
        <end position="752"/>
    </location>
</feature>
<keyword evidence="5" id="KW-1185">Reference proteome</keyword>
<dbReference type="GO" id="GO:0046983">
    <property type="term" value="F:protein dimerization activity"/>
    <property type="evidence" value="ECO:0007669"/>
    <property type="project" value="InterPro"/>
</dbReference>
<dbReference type="PANTHER" id="PTHR46169:SF17">
    <property type="entry name" value="HAT C-TERMINAL DIMERISATION DOMAIN-CONTAINING PROTEIN"/>
    <property type="match status" value="1"/>
</dbReference>
<dbReference type="InterPro" id="IPR008906">
    <property type="entry name" value="HATC_C_dom"/>
</dbReference>
<dbReference type="GO" id="GO:0005634">
    <property type="term" value="C:nucleus"/>
    <property type="evidence" value="ECO:0007669"/>
    <property type="project" value="TreeGrafter"/>
</dbReference>
<protein>
    <submittedName>
        <fullName evidence="4">Transposable element Hobo transposase</fullName>
    </submittedName>
</protein>
<reference evidence="4" key="2">
    <citation type="journal article" date="2023" name="BMC Genomics">
        <title>Pest status, molecular evolution, and epigenetic factors derived from the genome assembly of Frankliniella fusca, a thysanopteran phytovirus vector.</title>
        <authorList>
            <person name="Catto M.A."/>
            <person name="Labadie P.E."/>
            <person name="Jacobson A.L."/>
            <person name="Kennedy G.G."/>
            <person name="Srinivasan R."/>
            <person name="Hunt B.G."/>
        </authorList>
    </citation>
    <scope>NUCLEOTIDE SEQUENCE</scope>
    <source>
        <strain evidence="4">PL_HMW_Pooled</strain>
    </source>
</reference>
<dbReference type="Pfam" id="PF05699">
    <property type="entry name" value="Dimer_Tnp_hAT"/>
    <property type="match status" value="1"/>
</dbReference>
<dbReference type="AlphaFoldDB" id="A0AAE1LQY1"/>
<dbReference type="InterPro" id="IPR052717">
    <property type="entry name" value="Vacuolar_transposase_reg"/>
</dbReference>
<dbReference type="SUPFAM" id="SSF53098">
    <property type="entry name" value="Ribonuclease H-like"/>
    <property type="match status" value="1"/>
</dbReference>
<dbReference type="EMBL" id="JAHWGI010001299">
    <property type="protein sequence ID" value="KAK3927634.1"/>
    <property type="molecule type" value="Genomic_DNA"/>
</dbReference>
<sequence>MADEEESESGEPCIPCMPLDQVEGQLRRGGTLELQEPITRAKSSAAWLVWRKVIIIKDKKKETNIIKCIACNKLRAYNCSKGTSTLNKHPCVKTAKARQGQGQGPVFEIADQPLVDAPQDSRKRVLRSSAMYCAKDFAPFQAVEGAGFVSLAQELVDIGASKGRVDVRQLLPCRQAVCNKMEELADEAKSKFMPLLDEAVAKNGLAATTDMWTQENKKVHFLTVICHMFNSKGKPETRTAFTVPFEESASGENIWLEILSQFALLGINEEEVKKITFVTDRGANVVSALREAVRLNCTAHVINTVLKTALCLKKYELIILNEEASEIVQNVKVLMEHMNANLPPNMKEFPITKSVRAKTTPPSNVPMLSAFVDNLKQITTHLNSRSEEFYLANIDILQVKGLLNALKALDRPLTRHSGCDLAGSVWLDVQKAIAPADTDISLVANLKEHWREQFVPLEYAHVHHYSKALVTHVKNSSMNNALKSTLKQEFDVRWNTSLEMFESIYKNYDALSTALTERKEGKWIEHVRKDRLKVFIDLLNPFKAESVKLQADNTPTLQLVCLSRAILSDHCKKPSEDHLDNVLRQRILKQLDRVYECDMRHKMANFLWPSSRKQKMLTEEERQQVHAEIRRLYLQPQPDDNVADEGPTPAKRPRRQSCYSMYLEDDDEPGAMDELDLYLIEHIHDDSDILGWWRNRKDRFPRLAALAESLLIIPATSASSEREFSEAGHVYREKRLSLKPSTSSTVLFLNSNADLIQEPPRQAQPRPPQPD</sequence>
<dbReference type="PANTHER" id="PTHR46169">
    <property type="entry name" value="DNA REPLICATION-RELATED ELEMENT FACTOR, ISOFORM A"/>
    <property type="match status" value="1"/>
</dbReference>
<name>A0AAE1LQY1_9NEOP</name>
<dbReference type="InterPro" id="IPR018473">
    <property type="entry name" value="Hermes_transposase_DNA-db"/>
</dbReference>
<dbReference type="Pfam" id="PF10683">
    <property type="entry name" value="DBD_Tnp_Hermes"/>
    <property type="match status" value="1"/>
</dbReference>
<proteinExistence type="predicted"/>
<reference evidence="4" key="1">
    <citation type="submission" date="2021-07" db="EMBL/GenBank/DDBJ databases">
        <authorList>
            <person name="Catto M.A."/>
            <person name="Jacobson A."/>
            <person name="Kennedy G."/>
            <person name="Labadie P."/>
            <person name="Hunt B.G."/>
            <person name="Srinivasan R."/>
        </authorList>
    </citation>
    <scope>NUCLEOTIDE SEQUENCE</scope>
    <source>
        <strain evidence="4">PL_HMW_Pooled</strain>
        <tissue evidence="4">Head</tissue>
    </source>
</reference>
<dbReference type="Gene3D" id="1.10.10.1070">
    <property type="entry name" value="Zinc finger, BED domain-containing"/>
    <property type="match status" value="1"/>
</dbReference>
<feature type="domain" description="Hermes trasposase DNA-binding" evidence="3">
    <location>
        <begin position="120"/>
        <end position="172"/>
    </location>
</feature>
<comment type="caution">
    <text evidence="4">The sequence shown here is derived from an EMBL/GenBank/DDBJ whole genome shotgun (WGS) entry which is preliminary data.</text>
</comment>